<proteinExistence type="predicted"/>
<dbReference type="RefSeq" id="WP_106366288.1">
    <property type="nucleotide sequence ID" value="NZ_PVTJ01000011.1"/>
</dbReference>
<comment type="caution">
    <text evidence="2">The sequence shown here is derived from an EMBL/GenBank/DDBJ whole genome shotgun (WGS) entry which is preliminary data.</text>
</comment>
<feature type="signal peptide" evidence="1">
    <location>
        <begin position="1"/>
        <end position="28"/>
    </location>
</feature>
<protein>
    <submittedName>
        <fullName evidence="2">Uncharacterized protein</fullName>
    </submittedName>
</protein>
<dbReference type="OrthoDB" id="3775567at2"/>
<name>A0A2T0UDJ7_9ACTN</name>
<dbReference type="AlphaFoldDB" id="A0A2T0UDJ7"/>
<sequence>MRIRTRIAAAVGAVAAASAAGIAVAAMAAPASDRTAPEPEEVLLAQGSDHLPSVTAADWVTYADHVIVVEAVSEEVIEPDAEALERGEGLIGRTVSLTVEDVLWSREGAPQAAPETWEYSALGWHFNAESEEPIEMALDGFPRVEVGHRYVMAIRWEEAVCTEGGDHRPAQWRGLGEGSEIPFDDGTIGNGESEGTVKDAAAFAADADVHVDEGVEEILAGEGADELVAALEDAKPDEAALSEVQALTAANSCD</sequence>
<accession>A0A2T0UDJ7</accession>
<reference evidence="2 3" key="1">
    <citation type="submission" date="2018-03" db="EMBL/GenBank/DDBJ databases">
        <title>Genomic Encyclopedia of Type Strains, Phase III (KMG-III): the genomes of soil and plant-associated and newly described type strains.</title>
        <authorList>
            <person name="Whitman W."/>
        </authorList>
    </citation>
    <scope>NUCLEOTIDE SEQUENCE [LARGE SCALE GENOMIC DNA]</scope>
    <source>
        <strain evidence="2 3">CGMCC 4.7067</strain>
    </source>
</reference>
<evidence type="ECO:0000256" key="1">
    <source>
        <dbReference type="SAM" id="SignalP"/>
    </source>
</evidence>
<gene>
    <name evidence="2" type="ORF">B0I28_111105</name>
</gene>
<evidence type="ECO:0000313" key="2">
    <source>
        <dbReference type="EMBL" id="PRY55999.1"/>
    </source>
</evidence>
<feature type="chain" id="PRO_5015473713" evidence="1">
    <location>
        <begin position="29"/>
        <end position="254"/>
    </location>
</feature>
<evidence type="ECO:0000313" key="3">
    <source>
        <dbReference type="Proteomes" id="UP000238176"/>
    </source>
</evidence>
<keyword evidence="3" id="KW-1185">Reference proteome</keyword>
<dbReference type="EMBL" id="PVTJ01000011">
    <property type="protein sequence ID" value="PRY55999.1"/>
    <property type="molecule type" value="Genomic_DNA"/>
</dbReference>
<organism evidence="2 3">
    <name type="scientific">Glycomyces artemisiae</name>
    <dbReference type="NCBI Taxonomy" id="1076443"/>
    <lineage>
        <taxon>Bacteria</taxon>
        <taxon>Bacillati</taxon>
        <taxon>Actinomycetota</taxon>
        <taxon>Actinomycetes</taxon>
        <taxon>Glycomycetales</taxon>
        <taxon>Glycomycetaceae</taxon>
        <taxon>Glycomyces</taxon>
    </lineage>
</organism>
<dbReference type="Proteomes" id="UP000238176">
    <property type="component" value="Unassembled WGS sequence"/>
</dbReference>
<keyword evidence="1" id="KW-0732">Signal</keyword>